<evidence type="ECO:0000256" key="1">
    <source>
        <dbReference type="SAM" id="Phobius"/>
    </source>
</evidence>
<name>A0A941DUT4_9BACI</name>
<organism evidence="2 3">
    <name type="scientific">Virgibacillus salarius</name>
    <dbReference type="NCBI Taxonomy" id="447199"/>
    <lineage>
        <taxon>Bacteria</taxon>
        <taxon>Bacillati</taxon>
        <taxon>Bacillota</taxon>
        <taxon>Bacilli</taxon>
        <taxon>Bacillales</taxon>
        <taxon>Bacillaceae</taxon>
        <taxon>Virgibacillus</taxon>
    </lineage>
</organism>
<proteinExistence type="predicted"/>
<keyword evidence="1" id="KW-0812">Transmembrane</keyword>
<keyword evidence="3" id="KW-1185">Reference proteome</keyword>
<comment type="caution">
    <text evidence="2">The sequence shown here is derived from an EMBL/GenBank/DDBJ whole genome shotgun (WGS) entry which is preliminary data.</text>
</comment>
<evidence type="ECO:0000313" key="2">
    <source>
        <dbReference type="EMBL" id="MBR7795509.1"/>
    </source>
</evidence>
<protein>
    <submittedName>
        <fullName evidence="2">Uncharacterized protein</fullName>
    </submittedName>
</protein>
<sequence>MFKYNIGFPILLFVTITLKQFFLNNYINWIDNIGLSILVKMVKKTISMA</sequence>
<dbReference type="AlphaFoldDB" id="A0A941DUT4"/>
<keyword evidence="1" id="KW-0472">Membrane</keyword>
<feature type="transmembrane region" description="Helical" evidence="1">
    <location>
        <begin position="6"/>
        <end position="27"/>
    </location>
</feature>
<dbReference type="Proteomes" id="UP000675284">
    <property type="component" value="Unassembled WGS sequence"/>
</dbReference>
<dbReference type="EMBL" id="JAGSOT010000011">
    <property type="protein sequence ID" value="MBR7795509.1"/>
    <property type="molecule type" value="Genomic_DNA"/>
</dbReference>
<dbReference type="RefSeq" id="WP_166530080.1">
    <property type="nucleotide sequence ID" value="NZ_JAGSOT010000011.1"/>
</dbReference>
<reference evidence="2" key="1">
    <citation type="submission" date="2021-04" db="EMBL/GenBank/DDBJ databases">
        <title>Isolation and polyphasic classification of algal microorganism.</title>
        <authorList>
            <person name="Wang S."/>
        </authorList>
    </citation>
    <scope>NUCLEOTIDE SEQUENCE</scope>
    <source>
        <strain evidence="2">720a</strain>
    </source>
</reference>
<keyword evidence="1" id="KW-1133">Transmembrane helix</keyword>
<gene>
    <name evidence="2" type="ORF">KCX74_05575</name>
</gene>
<evidence type="ECO:0000313" key="3">
    <source>
        <dbReference type="Proteomes" id="UP000675284"/>
    </source>
</evidence>
<accession>A0A941DUT4</accession>